<dbReference type="EMBL" id="JAIWYP010000009">
    <property type="protein sequence ID" value="KAH3774058.1"/>
    <property type="molecule type" value="Genomic_DNA"/>
</dbReference>
<reference evidence="5" key="1">
    <citation type="journal article" date="2019" name="bioRxiv">
        <title>The Genome of the Zebra Mussel, Dreissena polymorpha: A Resource for Invasive Species Research.</title>
        <authorList>
            <person name="McCartney M.A."/>
            <person name="Auch B."/>
            <person name="Kono T."/>
            <person name="Mallez S."/>
            <person name="Zhang Y."/>
            <person name="Obille A."/>
            <person name="Becker A."/>
            <person name="Abrahante J.E."/>
            <person name="Garbe J."/>
            <person name="Badalamenti J.P."/>
            <person name="Herman A."/>
            <person name="Mangelson H."/>
            <person name="Liachko I."/>
            <person name="Sullivan S."/>
            <person name="Sone E.D."/>
            <person name="Koren S."/>
            <person name="Silverstein K.A.T."/>
            <person name="Beckman K.B."/>
            <person name="Gohl D.M."/>
        </authorList>
    </citation>
    <scope>NUCLEOTIDE SEQUENCE</scope>
    <source>
        <strain evidence="5">Duluth1</strain>
        <tissue evidence="5">Whole animal</tissue>
    </source>
</reference>
<sequence length="237" mass="26920">MGLRYKSYCSNIVRTIMVDPNDKMKECYELLLEVEEEILKTLTHVKTKQSSLLDKMTKTIGFAMGLEFREGALLITSMSDVVAKKVLTNSKKRWKHVGIFLKDEDEVEEEDNEEEEKEAAPEMLGRGRRNAVLENRTRTQTPEGVGSPAERGGQGEIAGNTDWRGWEKTGELEAQSIDWVGYCKLISNIPALSQTVREFQMGDYTYLRVNFFHPGSALGRNEGNLFPQPDATFLKEM</sequence>
<dbReference type="InterPro" id="IPR040258">
    <property type="entry name" value="Spt16"/>
</dbReference>
<evidence type="ECO:0000259" key="4">
    <source>
        <dbReference type="Pfam" id="PF08644"/>
    </source>
</evidence>
<dbReference type="Proteomes" id="UP000828390">
    <property type="component" value="Unassembled WGS sequence"/>
</dbReference>
<protein>
    <recommendedName>
        <fullName evidence="1">FACT complex subunit</fullName>
    </recommendedName>
</protein>
<comment type="subcellular location">
    <subcellularLocation>
        <location evidence="1">Nucleus</location>
    </subcellularLocation>
    <subcellularLocation>
        <location evidence="1">Chromosome</location>
    </subcellularLocation>
</comment>
<comment type="caution">
    <text evidence="5">The sequence shown here is derived from an EMBL/GenBank/DDBJ whole genome shotgun (WGS) entry which is preliminary data.</text>
</comment>
<dbReference type="Gene3D" id="2.30.29.210">
    <property type="entry name" value="FACT complex subunit Spt16p/Cdc68p"/>
    <property type="match status" value="1"/>
</dbReference>
<comment type="function">
    <text evidence="1">Component of the FACT complex, a general chromatin factor that acts to reorganize nucleosomes. The FACT complex is involved in multiple processes that require DNA as a template such as mRNA elongation, DNA replication and DNA repair. During transcription elongation the FACT complex acts as a histone chaperone that both destabilizes and restores nucleosomal structure. It facilitates the passage of RNA polymerase II and transcription by promoting the dissociation of one histone H2A-H2B dimer from the nucleosome, then subsequently promotes the reestablishment of the nucleosome following the passage of RNA polymerase II.</text>
</comment>
<comment type="similarity">
    <text evidence="1">Belongs to the peptidase M24 family. SPT16 subfamily.</text>
</comment>
<keyword evidence="1" id="KW-0539">Nucleus</keyword>
<feature type="compositionally biased region" description="Acidic residues" evidence="2">
    <location>
        <begin position="105"/>
        <end position="117"/>
    </location>
</feature>
<dbReference type="Gene3D" id="3.90.230.10">
    <property type="entry name" value="Creatinase/methionine aminopeptidase superfamily"/>
    <property type="match status" value="1"/>
</dbReference>
<accession>A0A9D4E793</accession>
<feature type="domain" description="FACT complex subunit SPT16 middle" evidence="4">
    <location>
        <begin position="196"/>
        <end position="237"/>
    </location>
</feature>
<dbReference type="Pfam" id="PF00557">
    <property type="entry name" value="Peptidase_M24"/>
    <property type="match status" value="1"/>
</dbReference>
<gene>
    <name evidence="5" type="ORF">DPMN_175429</name>
</gene>
<reference evidence="5" key="2">
    <citation type="submission" date="2020-11" db="EMBL/GenBank/DDBJ databases">
        <authorList>
            <person name="McCartney M.A."/>
            <person name="Auch B."/>
            <person name="Kono T."/>
            <person name="Mallez S."/>
            <person name="Becker A."/>
            <person name="Gohl D.M."/>
            <person name="Silverstein K.A.T."/>
            <person name="Koren S."/>
            <person name="Bechman K.B."/>
            <person name="Herman A."/>
            <person name="Abrahante J.E."/>
            <person name="Garbe J."/>
        </authorList>
    </citation>
    <scope>NUCLEOTIDE SEQUENCE</scope>
    <source>
        <strain evidence="5">Duluth1</strain>
        <tissue evidence="5">Whole animal</tissue>
    </source>
</reference>
<name>A0A9D4E793_DREPO</name>
<dbReference type="InterPro" id="IPR013953">
    <property type="entry name" value="FACT_SPT16_M"/>
</dbReference>
<dbReference type="GO" id="GO:0006368">
    <property type="term" value="P:transcription elongation by RNA polymerase II"/>
    <property type="evidence" value="ECO:0007669"/>
    <property type="project" value="TreeGrafter"/>
</dbReference>
<evidence type="ECO:0000313" key="5">
    <source>
        <dbReference type="EMBL" id="KAH3774058.1"/>
    </source>
</evidence>
<dbReference type="PANTHER" id="PTHR13980:SF15">
    <property type="entry name" value="FACT COMPLEX SUBUNIT SPT16"/>
    <property type="match status" value="1"/>
</dbReference>
<keyword evidence="1" id="KW-0234">DNA repair</keyword>
<keyword evidence="6" id="KW-1185">Reference proteome</keyword>
<keyword evidence="1" id="KW-0235">DNA replication</keyword>
<feature type="region of interest" description="Disordered" evidence="2">
    <location>
        <begin position="105"/>
        <end position="162"/>
    </location>
</feature>
<keyword evidence="1" id="KW-0227">DNA damage</keyword>
<organism evidence="5 6">
    <name type="scientific">Dreissena polymorpha</name>
    <name type="common">Zebra mussel</name>
    <name type="synonym">Mytilus polymorpha</name>
    <dbReference type="NCBI Taxonomy" id="45954"/>
    <lineage>
        <taxon>Eukaryota</taxon>
        <taxon>Metazoa</taxon>
        <taxon>Spiralia</taxon>
        <taxon>Lophotrochozoa</taxon>
        <taxon>Mollusca</taxon>
        <taxon>Bivalvia</taxon>
        <taxon>Autobranchia</taxon>
        <taxon>Heteroconchia</taxon>
        <taxon>Euheterodonta</taxon>
        <taxon>Imparidentia</taxon>
        <taxon>Neoheterodontei</taxon>
        <taxon>Myida</taxon>
        <taxon>Dreissenoidea</taxon>
        <taxon>Dreissenidae</taxon>
        <taxon>Dreissena</taxon>
    </lineage>
</organism>
<comment type="subunit">
    <text evidence="1">Component of the FACT complex.</text>
</comment>
<keyword evidence="1" id="KW-0804">Transcription</keyword>
<keyword evidence="1" id="KW-0805">Transcription regulation</keyword>
<dbReference type="GO" id="GO:0035101">
    <property type="term" value="C:FACT complex"/>
    <property type="evidence" value="ECO:0007669"/>
    <property type="project" value="UniProtKB-UniRule"/>
</dbReference>
<proteinExistence type="inferred from homology"/>
<evidence type="ECO:0000259" key="3">
    <source>
        <dbReference type="Pfam" id="PF00557"/>
    </source>
</evidence>
<evidence type="ECO:0000256" key="2">
    <source>
        <dbReference type="SAM" id="MobiDB-lite"/>
    </source>
</evidence>
<dbReference type="GO" id="GO:0006281">
    <property type="term" value="P:DNA repair"/>
    <property type="evidence" value="ECO:0007669"/>
    <property type="project" value="UniProtKB-UniRule"/>
</dbReference>
<evidence type="ECO:0000256" key="1">
    <source>
        <dbReference type="RuleBase" id="RU367052"/>
    </source>
</evidence>
<evidence type="ECO:0000313" key="6">
    <source>
        <dbReference type="Proteomes" id="UP000828390"/>
    </source>
</evidence>
<dbReference type="SUPFAM" id="SSF55920">
    <property type="entry name" value="Creatinase/aminopeptidase"/>
    <property type="match status" value="1"/>
</dbReference>
<keyword evidence="1" id="KW-0158">Chromosome</keyword>
<dbReference type="Pfam" id="PF08644">
    <property type="entry name" value="SPT16"/>
    <property type="match status" value="1"/>
</dbReference>
<feature type="domain" description="Peptidase M24" evidence="3">
    <location>
        <begin position="1"/>
        <end position="66"/>
    </location>
</feature>
<dbReference type="GO" id="GO:0031491">
    <property type="term" value="F:nucleosome binding"/>
    <property type="evidence" value="ECO:0007669"/>
    <property type="project" value="TreeGrafter"/>
</dbReference>
<dbReference type="PANTHER" id="PTHR13980">
    <property type="entry name" value="CDC68 RELATED"/>
    <property type="match status" value="1"/>
</dbReference>
<dbReference type="InterPro" id="IPR000994">
    <property type="entry name" value="Pept_M24"/>
</dbReference>
<dbReference type="GO" id="GO:0006260">
    <property type="term" value="P:DNA replication"/>
    <property type="evidence" value="ECO:0007669"/>
    <property type="project" value="UniProtKB-KW"/>
</dbReference>
<dbReference type="AlphaFoldDB" id="A0A9D4E793"/>
<dbReference type="InterPro" id="IPR036005">
    <property type="entry name" value="Creatinase/aminopeptidase-like"/>
</dbReference>